<dbReference type="EMBL" id="LANR01000001">
    <property type="protein sequence ID" value="KJV61424.1"/>
    <property type="molecule type" value="Genomic_DNA"/>
</dbReference>
<accession>A0A0F3N3B9</accession>
<dbReference type="Proteomes" id="UP000033556">
    <property type="component" value="Unassembled WGS sequence"/>
</dbReference>
<dbReference type="AlphaFoldDB" id="A0A0F3N3B9"/>
<name>A0A0F3N3B9_RICAM</name>
<sequence>METSKESVSRGAECILIREHPRTYKDDEANFSSASSIYGHVAQSVEQRTENPCAVGSIPTVATTIPYFKSRFYTSIKFLLHL</sequence>
<keyword evidence="2" id="KW-1185">Reference proteome</keyword>
<reference evidence="1 2" key="1">
    <citation type="submission" date="2015-01" db="EMBL/GenBank/DDBJ databases">
        <title>Genome Sequencing of Rickettsiales.</title>
        <authorList>
            <person name="Daugherty S.C."/>
            <person name="Su Q."/>
            <person name="Abolude K."/>
            <person name="Beier-Sexton M."/>
            <person name="Carlyon J.A."/>
            <person name="Carter R."/>
            <person name="Day N.P."/>
            <person name="Dumler S.J."/>
            <person name="Dyachenko V."/>
            <person name="Godinez A."/>
            <person name="Kurtti T.J."/>
            <person name="Lichay M."/>
            <person name="Mullins K.E."/>
            <person name="Ott S."/>
            <person name="Pappas-Brown V."/>
            <person name="Paris D.H."/>
            <person name="Patel P."/>
            <person name="Richards A.L."/>
            <person name="Sadzewicz L."/>
            <person name="Sears K."/>
            <person name="Seidman D."/>
            <person name="Sengamalay N."/>
            <person name="Stenos J."/>
            <person name="Tallon L.J."/>
            <person name="Vincent G."/>
            <person name="Fraser C.M."/>
            <person name="Munderloh U."/>
            <person name="Dunning-Hotopp J.C."/>
        </authorList>
    </citation>
    <scope>NUCLEOTIDE SEQUENCE [LARGE SCALE GENOMIC DNA]</scope>
    <source>
        <strain evidence="1 2">Ac/Pa</strain>
    </source>
</reference>
<dbReference type="AntiFam" id="ANF00010">
    <property type="entry name" value="tRNA translation"/>
</dbReference>
<evidence type="ECO:0000313" key="2">
    <source>
        <dbReference type="Proteomes" id="UP000033556"/>
    </source>
</evidence>
<organism evidence="1 2">
    <name type="scientific">Rickettsia amblyommatis str. Ac/Pa</name>
    <dbReference type="NCBI Taxonomy" id="1359164"/>
    <lineage>
        <taxon>Bacteria</taxon>
        <taxon>Pseudomonadati</taxon>
        <taxon>Pseudomonadota</taxon>
        <taxon>Alphaproteobacteria</taxon>
        <taxon>Rickettsiales</taxon>
        <taxon>Rickettsiaceae</taxon>
        <taxon>Rickettsieae</taxon>
        <taxon>Rickettsia</taxon>
        <taxon>spotted fever group</taxon>
    </lineage>
</organism>
<gene>
    <name evidence="1" type="ORF">APHACPA_0430</name>
</gene>
<proteinExistence type="predicted"/>
<dbReference type="NCBIfam" id="TIGR03776">
    <property type="entry name" value="RPE5"/>
    <property type="match status" value="1"/>
</dbReference>
<protein>
    <submittedName>
        <fullName evidence="1">RPE5 domain protein</fullName>
    </submittedName>
</protein>
<comment type="caution">
    <text evidence="1">The sequence shown here is derived from an EMBL/GenBank/DDBJ whole genome shotgun (WGS) entry which is preliminary data.</text>
</comment>
<dbReference type="InterPro" id="IPR022438">
    <property type="entry name" value="RPE5"/>
</dbReference>
<evidence type="ECO:0000313" key="1">
    <source>
        <dbReference type="EMBL" id="KJV61424.1"/>
    </source>
</evidence>